<organism evidence="3 4">
    <name type="scientific">Nonomuraea purpurea</name>
    <dbReference type="NCBI Taxonomy" id="1849276"/>
    <lineage>
        <taxon>Bacteria</taxon>
        <taxon>Bacillati</taxon>
        <taxon>Actinomycetota</taxon>
        <taxon>Actinomycetes</taxon>
        <taxon>Streptosporangiales</taxon>
        <taxon>Streptosporangiaceae</taxon>
        <taxon>Nonomuraea</taxon>
    </lineage>
</organism>
<dbReference type="InterPro" id="IPR039422">
    <property type="entry name" value="MarR/SlyA-like"/>
</dbReference>
<dbReference type="RefSeq" id="WP_379533208.1">
    <property type="nucleotide sequence ID" value="NZ_JBHSBI010000027.1"/>
</dbReference>
<feature type="region of interest" description="Disordered" evidence="1">
    <location>
        <begin position="145"/>
        <end position="170"/>
    </location>
</feature>
<dbReference type="Pfam" id="PF12802">
    <property type="entry name" value="MarR_2"/>
    <property type="match status" value="1"/>
</dbReference>
<evidence type="ECO:0000313" key="3">
    <source>
        <dbReference type="EMBL" id="MFC4013337.1"/>
    </source>
</evidence>
<comment type="caution">
    <text evidence="3">The sequence shown here is derived from an EMBL/GenBank/DDBJ whole genome shotgun (WGS) entry which is preliminary data.</text>
</comment>
<feature type="domain" description="HTH marR-type" evidence="2">
    <location>
        <begin position="7"/>
        <end position="138"/>
    </location>
</feature>
<accession>A0ABV8GHB5</accession>
<evidence type="ECO:0000313" key="4">
    <source>
        <dbReference type="Proteomes" id="UP001595851"/>
    </source>
</evidence>
<dbReference type="Proteomes" id="UP001595851">
    <property type="component" value="Unassembled WGS sequence"/>
</dbReference>
<feature type="compositionally biased region" description="Basic and acidic residues" evidence="1">
    <location>
        <begin position="145"/>
        <end position="163"/>
    </location>
</feature>
<gene>
    <name evidence="3" type="ORF">ACFOY2_39345</name>
</gene>
<proteinExistence type="predicted"/>
<dbReference type="InterPro" id="IPR036390">
    <property type="entry name" value="WH_DNA-bd_sf"/>
</dbReference>
<sequence length="170" mass="18409">MYKDNDIAAVERAMVTIRRRQSRRVLAKQQEAYGPEHDVLDVIEGASGPVTVSTVAGALSVDQPRASRLVTAAVTAGLVRREADQADGRRSRLLLTEAGRAALEQAHRARQAVFARAMAGWPAGERAEFARLLTRFVEDTGRLTHGLAPDEQHGDDEHDHHAGVADGSEA</sequence>
<dbReference type="SMART" id="SM00347">
    <property type="entry name" value="HTH_MARR"/>
    <property type="match status" value="1"/>
</dbReference>
<dbReference type="EMBL" id="JBHSBI010000027">
    <property type="protein sequence ID" value="MFC4013337.1"/>
    <property type="molecule type" value="Genomic_DNA"/>
</dbReference>
<dbReference type="PANTHER" id="PTHR33164:SF57">
    <property type="entry name" value="MARR-FAMILY TRANSCRIPTIONAL REGULATOR"/>
    <property type="match status" value="1"/>
</dbReference>
<dbReference type="InterPro" id="IPR000835">
    <property type="entry name" value="HTH_MarR-typ"/>
</dbReference>
<keyword evidence="4" id="KW-1185">Reference proteome</keyword>
<evidence type="ECO:0000259" key="2">
    <source>
        <dbReference type="PROSITE" id="PS50995"/>
    </source>
</evidence>
<evidence type="ECO:0000256" key="1">
    <source>
        <dbReference type="SAM" id="MobiDB-lite"/>
    </source>
</evidence>
<dbReference type="PANTHER" id="PTHR33164">
    <property type="entry name" value="TRANSCRIPTIONAL REGULATOR, MARR FAMILY"/>
    <property type="match status" value="1"/>
</dbReference>
<dbReference type="PROSITE" id="PS50995">
    <property type="entry name" value="HTH_MARR_2"/>
    <property type="match status" value="1"/>
</dbReference>
<reference evidence="4" key="1">
    <citation type="journal article" date="2019" name="Int. J. Syst. Evol. Microbiol.">
        <title>The Global Catalogue of Microorganisms (GCM) 10K type strain sequencing project: providing services to taxonomists for standard genome sequencing and annotation.</title>
        <authorList>
            <consortium name="The Broad Institute Genomics Platform"/>
            <consortium name="The Broad Institute Genome Sequencing Center for Infectious Disease"/>
            <person name="Wu L."/>
            <person name="Ma J."/>
        </authorList>
    </citation>
    <scope>NUCLEOTIDE SEQUENCE [LARGE SCALE GENOMIC DNA]</scope>
    <source>
        <strain evidence="4">TBRC 1276</strain>
    </source>
</reference>
<dbReference type="InterPro" id="IPR036388">
    <property type="entry name" value="WH-like_DNA-bd_sf"/>
</dbReference>
<dbReference type="Gene3D" id="1.10.10.10">
    <property type="entry name" value="Winged helix-like DNA-binding domain superfamily/Winged helix DNA-binding domain"/>
    <property type="match status" value="1"/>
</dbReference>
<name>A0ABV8GHB5_9ACTN</name>
<protein>
    <submittedName>
        <fullName evidence="3">MarR family winged helix-turn-helix transcriptional regulator</fullName>
    </submittedName>
</protein>
<dbReference type="SUPFAM" id="SSF46785">
    <property type="entry name" value="Winged helix' DNA-binding domain"/>
    <property type="match status" value="1"/>
</dbReference>